<keyword evidence="8" id="KW-0508">mRNA splicing</keyword>
<dbReference type="GO" id="GO:0005829">
    <property type="term" value="C:cytosol"/>
    <property type="evidence" value="ECO:0007669"/>
    <property type="project" value="UniProtKB-SubCell"/>
</dbReference>
<dbReference type="PROSITE" id="PS52002">
    <property type="entry name" value="SM"/>
    <property type="match status" value="1"/>
</dbReference>
<feature type="domain" description="Fork-head" evidence="17">
    <location>
        <begin position="95"/>
        <end position="189"/>
    </location>
</feature>
<dbReference type="GO" id="GO:0005689">
    <property type="term" value="C:U12-type spliceosomal complex"/>
    <property type="evidence" value="ECO:0007669"/>
    <property type="project" value="UniProtKB-ARBA"/>
</dbReference>
<feature type="region of interest" description="Disordered" evidence="16">
    <location>
        <begin position="29"/>
        <end position="95"/>
    </location>
</feature>
<dbReference type="InterPro" id="IPR036390">
    <property type="entry name" value="WH_DNA-bd_sf"/>
</dbReference>
<feature type="compositionally biased region" description="Basic and acidic residues" evidence="16">
    <location>
        <begin position="42"/>
        <end position="95"/>
    </location>
</feature>
<keyword evidence="5" id="KW-0507">mRNA processing</keyword>
<dbReference type="InterPro" id="IPR018122">
    <property type="entry name" value="TF_fork_head_CS_1"/>
</dbReference>
<evidence type="ECO:0000256" key="9">
    <source>
        <dbReference type="ARBA" id="ARBA00023242"/>
    </source>
</evidence>
<proteinExistence type="inferred from homology"/>
<dbReference type="GO" id="GO:0006357">
    <property type="term" value="P:regulation of transcription by RNA polymerase II"/>
    <property type="evidence" value="ECO:0007669"/>
    <property type="project" value="TreeGrafter"/>
</dbReference>
<dbReference type="SMART" id="SM00339">
    <property type="entry name" value="FH"/>
    <property type="match status" value="1"/>
</dbReference>
<evidence type="ECO:0000259" key="17">
    <source>
        <dbReference type="PROSITE" id="PS50039"/>
    </source>
</evidence>
<dbReference type="GO" id="GO:0003723">
    <property type="term" value="F:RNA binding"/>
    <property type="evidence" value="ECO:0007669"/>
    <property type="project" value="InterPro"/>
</dbReference>
<gene>
    <name evidence="19" type="ORF">CRENBAI_022604</name>
</gene>
<dbReference type="SUPFAM" id="SSF50182">
    <property type="entry name" value="Sm-like ribonucleoproteins"/>
    <property type="match status" value="1"/>
</dbReference>
<comment type="caution">
    <text evidence="19">The sequence shown here is derived from an EMBL/GenBank/DDBJ whole genome shotgun (WGS) entry which is preliminary data.</text>
</comment>
<dbReference type="Pfam" id="PF01423">
    <property type="entry name" value="LSM"/>
    <property type="match status" value="1"/>
</dbReference>
<evidence type="ECO:0000256" key="8">
    <source>
        <dbReference type="ARBA" id="ARBA00023187"/>
    </source>
</evidence>
<dbReference type="EMBL" id="JAHHUM010001160">
    <property type="protein sequence ID" value="KAK5614493.1"/>
    <property type="molecule type" value="Genomic_DNA"/>
</dbReference>
<evidence type="ECO:0000256" key="5">
    <source>
        <dbReference type="ARBA" id="ARBA00022664"/>
    </source>
</evidence>
<dbReference type="InterPro" id="IPR001766">
    <property type="entry name" value="Fork_head_dom"/>
</dbReference>
<accession>A0AAV9S081</accession>
<evidence type="ECO:0000256" key="14">
    <source>
        <dbReference type="ARBA" id="ARBA00070085"/>
    </source>
</evidence>
<dbReference type="Pfam" id="PF00250">
    <property type="entry name" value="Forkhead"/>
    <property type="match status" value="1"/>
</dbReference>
<dbReference type="InterPro" id="IPR001163">
    <property type="entry name" value="Sm_dom_euk/arc"/>
</dbReference>
<comment type="function">
    <text evidence="13">Plays a role in pre-mRNA splicing as a core component of the spliceosomal U1, U2, U4 and U5 small nuclear ribonucleoproteins (snRNPs), the building blocks of the spliceosome. Component of both the pre-catalytic spliceosome B complex and activated spliceosome C complexes. As a component of the minor spliceosome, involved in the splicing of U12-type introns in pre-mRNAs.</text>
</comment>
<dbReference type="FunFam" id="1.10.10.10:FF:000135">
    <property type="entry name" value="forkhead box protein G1"/>
    <property type="match status" value="1"/>
</dbReference>
<sequence>MELEDLKTPERLLHKSSFSISSLLWRREGMMGDQDSPSSRSLHSEKASQEENFESHKSCENSKLSAKIDIKPLKREDNKKEAKKTGDEDSVKPEKPPFSYNALIMMAIRQSPERRLTLNGIYEFIMNNFPYYRQNRQGWQNSIRHNLSLNKCFVKVPRHYDDPGKGNYWMLDPCSDDVFIGGTSGKLRRRATASSRSKLGLKRGGGRLMPPNTAASVTLAAASSFYWPVPPFLPLQAPVRAHLGAGHYLRGQPRLSNHAASVVSQRARLSASAADTDRFVRTRQEMSYIGVSCAQSRRHQIGSACASFSATSIPACTLPLSEPCSFNMISGQASYFYSHQIPCASAFSPYPEECGVSKTGQLLSKSGHSELGGCCTDIPNYCPQTPVEISPIIIRKSDGPSNMSLLTKPKSEMSPEELQKREEEEFNTGPLSVLTQSVKNNTQVLINCRNNKKLLGRVKAFDRHCNMVLENVKEMWTEVPKSGKGKKKSKPVNKDRYISKMFLRGDSVIVVLRNPLITGK</sequence>
<dbReference type="GO" id="GO:1990837">
    <property type="term" value="F:sequence-specific double-stranded DNA binding"/>
    <property type="evidence" value="ECO:0007669"/>
    <property type="project" value="TreeGrafter"/>
</dbReference>
<comment type="subcellular location">
    <subcellularLocation>
        <location evidence="2">Cytoplasm</location>
        <location evidence="2">Cytosol</location>
    </subcellularLocation>
    <subcellularLocation>
        <location evidence="1 15">Nucleus</location>
    </subcellularLocation>
</comment>
<dbReference type="GO" id="GO:0000398">
    <property type="term" value="P:mRNA splicing, via spliceosome"/>
    <property type="evidence" value="ECO:0007669"/>
    <property type="project" value="UniProtKB-ARBA"/>
</dbReference>
<dbReference type="PROSITE" id="PS00657">
    <property type="entry name" value="FORK_HEAD_1"/>
    <property type="match status" value="1"/>
</dbReference>
<protein>
    <recommendedName>
        <fullName evidence="12">Forkhead box protein G1</fullName>
    </recommendedName>
    <alternativeName>
        <fullName evidence="14">Small nuclear ribonucleoprotein Sm D2</fullName>
    </alternativeName>
    <alternativeName>
        <fullName evidence="11">snRNP core protein D2</fullName>
    </alternativeName>
</protein>
<evidence type="ECO:0000256" key="16">
    <source>
        <dbReference type="SAM" id="MobiDB-lite"/>
    </source>
</evidence>
<evidence type="ECO:0000256" key="11">
    <source>
        <dbReference type="ARBA" id="ARBA00033125"/>
    </source>
</evidence>
<evidence type="ECO:0000256" key="12">
    <source>
        <dbReference type="ARBA" id="ARBA00034868"/>
    </source>
</evidence>
<dbReference type="Gene3D" id="1.10.10.10">
    <property type="entry name" value="Winged helix-like DNA-binding domain superfamily/Winged helix DNA-binding domain"/>
    <property type="match status" value="1"/>
</dbReference>
<evidence type="ECO:0000256" key="15">
    <source>
        <dbReference type="PROSITE-ProRule" id="PRU00089"/>
    </source>
</evidence>
<dbReference type="InterPro" id="IPR027248">
    <property type="entry name" value="Sm_D2"/>
</dbReference>
<evidence type="ECO:0000256" key="1">
    <source>
        <dbReference type="ARBA" id="ARBA00004123"/>
    </source>
</evidence>
<keyword evidence="10" id="KW-0687">Ribonucleoprotein</keyword>
<dbReference type="SMART" id="SM00651">
    <property type="entry name" value="Sm"/>
    <property type="match status" value="1"/>
</dbReference>
<evidence type="ECO:0000256" key="2">
    <source>
        <dbReference type="ARBA" id="ARBA00004514"/>
    </source>
</evidence>
<evidence type="ECO:0000256" key="10">
    <source>
        <dbReference type="ARBA" id="ARBA00023274"/>
    </source>
</evidence>
<evidence type="ECO:0000313" key="20">
    <source>
        <dbReference type="Proteomes" id="UP001311232"/>
    </source>
</evidence>
<dbReference type="InterPro" id="IPR047575">
    <property type="entry name" value="Sm"/>
</dbReference>
<keyword evidence="9 15" id="KW-0539">Nucleus</keyword>
<dbReference type="PROSITE" id="PS00658">
    <property type="entry name" value="FORK_HEAD_2"/>
    <property type="match status" value="1"/>
</dbReference>
<evidence type="ECO:0000256" key="7">
    <source>
        <dbReference type="ARBA" id="ARBA00023125"/>
    </source>
</evidence>
<keyword evidence="6" id="KW-0747">Spliceosome</keyword>
<dbReference type="SUPFAM" id="SSF46785">
    <property type="entry name" value="Winged helix' DNA-binding domain"/>
    <property type="match status" value="1"/>
</dbReference>
<dbReference type="PANTHER" id="PTHR46617">
    <property type="entry name" value="FORKHEAD BOX PROTEIN G1"/>
    <property type="match status" value="1"/>
</dbReference>
<comment type="similarity">
    <text evidence="3">Belongs to the snRNP core protein family.</text>
</comment>
<evidence type="ECO:0000256" key="13">
    <source>
        <dbReference type="ARBA" id="ARBA00058557"/>
    </source>
</evidence>
<dbReference type="AlphaFoldDB" id="A0AAV9S081"/>
<keyword evidence="20" id="KW-1185">Reference proteome</keyword>
<dbReference type="Proteomes" id="UP001311232">
    <property type="component" value="Unassembled WGS sequence"/>
</dbReference>
<organism evidence="19 20">
    <name type="scientific">Crenichthys baileyi</name>
    <name type="common">White River springfish</name>
    <dbReference type="NCBI Taxonomy" id="28760"/>
    <lineage>
        <taxon>Eukaryota</taxon>
        <taxon>Metazoa</taxon>
        <taxon>Chordata</taxon>
        <taxon>Craniata</taxon>
        <taxon>Vertebrata</taxon>
        <taxon>Euteleostomi</taxon>
        <taxon>Actinopterygii</taxon>
        <taxon>Neopterygii</taxon>
        <taxon>Teleostei</taxon>
        <taxon>Neoteleostei</taxon>
        <taxon>Acanthomorphata</taxon>
        <taxon>Ovalentaria</taxon>
        <taxon>Atherinomorphae</taxon>
        <taxon>Cyprinodontiformes</taxon>
        <taxon>Goodeidae</taxon>
        <taxon>Crenichthys</taxon>
    </lineage>
</organism>
<evidence type="ECO:0000256" key="4">
    <source>
        <dbReference type="ARBA" id="ARBA00022490"/>
    </source>
</evidence>
<dbReference type="PRINTS" id="PR00053">
    <property type="entry name" value="FORKHEAD"/>
</dbReference>
<dbReference type="FunFam" id="2.30.30.100:FF:000069">
    <property type="entry name" value="Small nuclear ribonucleoprotein Sm D2"/>
    <property type="match status" value="1"/>
</dbReference>
<dbReference type="GO" id="GO:0097525">
    <property type="term" value="C:spliceosomal snRNP complex"/>
    <property type="evidence" value="ECO:0007669"/>
    <property type="project" value="UniProtKB-ARBA"/>
</dbReference>
<evidence type="ECO:0000313" key="19">
    <source>
        <dbReference type="EMBL" id="KAK5614493.1"/>
    </source>
</evidence>
<dbReference type="CDD" id="cd01720">
    <property type="entry name" value="Sm_D2"/>
    <property type="match status" value="1"/>
</dbReference>
<dbReference type="InterPro" id="IPR036388">
    <property type="entry name" value="WH-like_DNA-bd_sf"/>
</dbReference>
<name>A0AAV9S081_9TELE</name>
<dbReference type="InterPro" id="IPR010920">
    <property type="entry name" value="LSM_dom_sf"/>
</dbReference>
<evidence type="ECO:0000256" key="6">
    <source>
        <dbReference type="ARBA" id="ARBA00022728"/>
    </source>
</evidence>
<reference evidence="19 20" key="1">
    <citation type="submission" date="2021-06" db="EMBL/GenBank/DDBJ databases">
        <authorList>
            <person name="Palmer J.M."/>
        </authorList>
    </citation>
    <scope>NUCLEOTIDE SEQUENCE [LARGE SCALE GENOMIC DNA]</scope>
    <source>
        <strain evidence="19 20">MEX-2019</strain>
        <tissue evidence="19">Muscle</tissue>
    </source>
</reference>
<evidence type="ECO:0000256" key="3">
    <source>
        <dbReference type="ARBA" id="ARBA00008146"/>
    </source>
</evidence>
<evidence type="ECO:0000259" key="18">
    <source>
        <dbReference type="PROSITE" id="PS52002"/>
    </source>
</evidence>
<keyword evidence="4" id="KW-0963">Cytoplasm</keyword>
<dbReference type="PROSITE" id="PS50039">
    <property type="entry name" value="FORK_HEAD_3"/>
    <property type="match status" value="1"/>
</dbReference>
<dbReference type="CDD" id="cd20021">
    <property type="entry name" value="FH_FOXG"/>
    <property type="match status" value="1"/>
</dbReference>
<keyword evidence="7 15" id="KW-0238">DNA-binding</keyword>
<dbReference type="InterPro" id="IPR030456">
    <property type="entry name" value="TF_fork_head_CS_2"/>
</dbReference>
<feature type="domain" description="Sm" evidence="18">
    <location>
        <begin position="431"/>
        <end position="517"/>
    </location>
</feature>
<dbReference type="GO" id="GO:0003700">
    <property type="term" value="F:DNA-binding transcription factor activity"/>
    <property type="evidence" value="ECO:0007669"/>
    <property type="project" value="InterPro"/>
</dbReference>
<dbReference type="InterPro" id="IPR047208">
    <property type="entry name" value="FOXG1"/>
</dbReference>
<feature type="DNA-binding region" description="Fork-head" evidence="15">
    <location>
        <begin position="95"/>
        <end position="189"/>
    </location>
</feature>
<dbReference type="Gene3D" id="2.30.30.100">
    <property type="match status" value="1"/>
</dbReference>
<dbReference type="PANTHER" id="PTHR46617:SF6">
    <property type="entry name" value="FORKHEAD BOX PROTEIN G1"/>
    <property type="match status" value="1"/>
</dbReference>